<dbReference type="InterPro" id="IPR012337">
    <property type="entry name" value="RNaseH-like_sf"/>
</dbReference>
<reference evidence="2" key="1">
    <citation type="journal article" date="2007" name="Science">
        <title>Draft genome of the filarial nematode parasite Brugia malayi.</title>
        <authorList>
            <person name="Ghedin E."/>
            <person name="Wang S."/>
            <person name="Spiro D."/>
            <person name="Caler E."/>
            <person name="Zhao Q."/>
            <person name="Crabtree J."/>
            <person name="Allen J.E."/>
            <person name="Delcher A.L."/>
            <person name="Guiliano D.B."/>
            <person name="Miranda-Saavedra D."/>
            <person name="Angiuoli S.V."/>
            <person name="Creasy T."/>
            <person name="Amedeo P."/>
            <person name="Haas B."/>
            <person name="El-Sayed N.M."/>
            <person name="Wortman J.R."/>
            <person name="Feldblyum T."/>
            <person name="Tallon L."/>
            <person name="Schatz M."/>
            <person name="Shumway M."/>
            <person name="Koo H."/>
            <person name="Salzberg S.L."/>
            <person name="Schobel S."/>
            <person name="Pertea M."/>
            <person name="Pop M."/>
            <person name="White O."/>
            <person name="Barton G.J."/>
            <person name="Carlow C.K."/>
            <person name="Crawford M.J."/>
            <person name="Daub J."/>
            <person name="Dimmic M.W."/>
            <person name="Estes C.F."/>
            <person name="Foster J.M."/>
            <person name="Ganatra M."/>
            <person name="Gregory W.F."/>
            <person name="Johnson N.M."/>
            <person name="Jin J."/>
            <person name="Komuniecki R."/>
            <person name="Korf I."/>
            <person name="Kumar S."/>
            <person name="Laney S."/>
            <person name="Li B.W."/>
            <person name="Li W."/>
            <person name="Lindblom T.H."/>
            <person name="Lustigman S."/>
            <person name="Ma D."/>
            <person name="Maina C.V."/>
            <person name="Martin D.M."/>
            <person name="McCarter J.P."/>
            <person name="McReynolds L."/>
            <person name="Mitreva M."/>
            <person name="Nutman T.B."/>
            <person name="Parkinson J."/>
            <person name="Peregrin-Alvarez J.M."/>
            <person name="Poole C."/>
            <person name="Ren Q."/>
            <person name="Saunders L."/>
            <person name="Sluder A.E."/>
            <person name="Smith K."/>
            <person name="Stanke M."/>
            <person name="Unnasch T.R."/>
            <person name="Ware J."/>
            <person name="Wei A.D."/>
            <person name="Weil G."/>
            <person name="Williams D.J."/>
            <person name="Zhang Y."/>
            <person name="Williams S.A."/>
            <person name="Fraser-Liggett C."/>
            <person name="Slatko B."/>
            <person name="Blaxter M.L."/>
            <person name="Scott A.L."/>
        </authorList>
    </citation>
    <scope>NUCLEOTIDE SEQUENCE [LARGE SCALE GENOMIC DNA]</scope>
</reference>
<name>A8Q1T2_BRUMA</name>
<dbReference type="PANTHER" id="PTHR47331:SF2">
    <property type="match status" value="1"/>
</dbReference>
<dbReference type="AlphaFoldDB" id="A8Q1T2"/>
<dbReference type="GO" id="GO:0003676">
    <property type="term" value="F:nucleic acid binding"/>
    <property type="evidence" value="ECO:0007669"/>
    <property type="project" value="InterPro"/>
</dbReference>
<accession>A8Q1T2</accession>
<organism evidence="2">
    <name type="scientific">Brugia malayi</name>
    <name type="common">Filarial nematode worm</name>
    <dbReference type="NCBI Taxonomy" id="6279"/>
    <lineage>
        <taxon>Eukaryota</taxon>
        <taxon>Metazoa</taxon>
        <taxon>Ecdysozoa</taxon>
        <taxon>Nematoda</taxon>
        <taxon>Chromadorea</taxon>
        <taxon>Rhabditida</taxon>
        <taxon>Spirurina</taxon>
        <taxon>Spiruromorpha</taxon>
        <taxon>Filarioidea</taxon>
        <taxon>Onchocercidae</taxon>
        <taxon>Brugia</taxon>
    </lineage>
</organism>
<dbReference type="Gene3D" id="3.30.420.10">
    <property type="entry name" value="Ribonuclease H-like superfamily/Ribonuclease H"/>
    <property type="match status" value="1"/>
</dbReference>
<dbReference type="SUPFAM" id="SSF53098">
    <property type="entry name" value="Ribonuclease H-like"/>
    <property type="match status" value="1"/>
</dbReference>
<feature type="domain" description="Integrase catalytic" evidence="1">
    <location>
        <begin position="1"/>
        <end position="129"/>
    </location>
</feature>
<dbReference type="GO" id="GO:0015074">
    <property type="term" value="P:DNA integration"/>
    <property type="evidence" value="ECO:0007669"/>
    <property type="project" value="InterPro"/>
</dbReference>
<protein>
    <submittedName>
        <fullName evidence="2">RNase H and integrase-like protein, putative</fullName>
    </submittedName>
</protein>
<dbReference type="PROSITE" id="PS50994">
    <property type="entry name" value="INTEGRASE"/>
    <property type="match status" value="1"/>
</dbReference>
<proteinExistence type="predicted"/>
<evidence type="ECO:0000259" key="1">
    <source>
        <dbReference type="PROSITE" id="PS50994"/>
    </source>
</evidence>
<gene>
    <name evidence="2" type="ORF">Bm1_36920</name>
</gene>
<dbReference type="InterPro" id="IPR036397">
    <property type="entry name" value="RNaseH_sf"/>
</dbReference>
<evidence type="ECO:0000313" key="2">
    <source>
        <dbReference type="EMBL" id="EDP31639.1"/>
    </source>
</evidence>
<sequence>MTNLPETRVKRSNISTAKRWIALFTCFTTRAVHLEIAEDLSAETFMHIVRRFTSRRGYPHQIISDNALQFQTVFTQEYAKVNELLAKKGNHWKSITPRAPWCRGLYERLVGLTKKTFRRAYYKKETWKR</sequence>
<dbReference type="InterPro" id="IPR001584">
    <property type="entry name" value="Integrase_cat-core"/>
</dbReference>
<dbReference type="PANTHER" id="PTHR47331">
    <property type="entry name" value="PHD-TYPE DOMAIN-CONTAINING PROTEIN"/>
    <property type="match status" value="1"/>
</dbReference>
<dbReference type="EMBL" id="DS239411">
    <property type="protein sequence ID" value="EDP31639.1"/>
    <property type="molecule type" value="Genomic_DNA"/>
</dbReference>